<dbReference type="InterPro" id="IPR036291">
    <property type="entry name" value="NAD(P)-bd_dom_sf"/>
</dbReference>
<dbReference type="Gene3D" id="3.40.50.720">
    <property type="entry name" value="NAD(P)-binding Rossmann-like Domain"/>
    <property type="match status" value="1"/>
</dbReference>
<evidence type="ECO:0000313" key="9">
    <source>
        <dbReference type="Proteomes" id="UP000246635"/>
    </source>
</evidence>
<feature type="active site" description="Proton donor/acceptor" evidence="4">
    <location>
        <position position="80"/>
    </location>
</feature>
<keyword evidence="9" id="KW-1185">Reference proteome</keyword>
<protein>
    <submittedName>
        <fullName evidence="8">Leucine dehydrogenase</fullName>
    </submittedName>
</protein>
<dbReference type="InterPro" id="IPR006096">
    <property type="entry name" value="Glu/Leu/Phe/Val/Trp_DH_C"/>
</dbReference>
<dbReference type="PANTHER" id="PTHR42722:SF1">
    <property type="entry name" value="VALINE DEHYDROGENASE"/>
    <property type="match status" value="1"/>
</dbReference>
<dbReference type="InterPro" id="IPR046346">
    <property type="entry name" value="Aminoacid_DH-like_N_sf"/>
</dbReference>
<comment type="similarity">
    <text evidence="1 6">Belongs to the Glu/Leu/Phe/Val dehydrogenases family.</text>
</comment>
<dbReference type="OrthoDB" id="9803297at2"/>
<dbReference type="CDD" id="cd01075">
    <property type="entry name" value="NAD_bind_Leu_Phe_Val_DH"/>
    <property type="match status" value="1"/>
</dbReference>
<proteinExistence type="inferred from homology"/>
<dbReference type="PANTHER" id="PTHR42722">
    <property type="entry name" value="LEUCINE DEHYDROGENASE"/>
    <property type="match status" value="1"/>
</dbReference>
<reference evidence="8 9" key="1">
    <citation type="submission" date="2018-05" db="EMBL/GenBank/DDBJ databases">
        <title>Genomic Encyclopedia of Type Strains, Phase III (KMG-III): the genomes of soil and plant-associated and newly described type strains.</title>
        <authorList>
            <person name="Whitman W."/>
        </authorList>
    </citation>
    <scope>NUCLEOTIDE SEQUENCE [LARGE SCALE GENOMIC DNA]</scope>
    <source>
        <strain evidence="8 9">CECT 5696</strain>
    </source>
</reference>
<dbReference type="SUPFAM" id="SSF53223">
    <property type="entry name" value="Aminoacid dehydrogenase-like, N-terminal domain"/>
    <property type="match status" value="1"/>
</dbReference>
<dbReference type="SUPFAM" id="SSF51735">
    <property type="entry name" value="NAD(P)-binding Rossmann-fold domains"/>
    <property type="match status" value="1"/>
</dbReference>
<dbReference type="AlphaFoldDB" id="A0A2V2YZK5"/>
<dbReference type="InterPro" id="IPR006097">
    <property type="entry name" value="Glu/Leu/Phe/Val/Trp_DH_dimer"/>
</dbReference>
<evidence type="ECO:0000259" key="7">
    <source>
        <dbReference type="SMART" id="SM00839"/>
    </source>
</evidence>
<dbReference type="RefSeq" id="WP_110042074.1">
    <property type="nucleotide sequence ID" value="NZ_CP054613.1"/>
</dbReference>
<evidence type="ECO:0000256" key="3">
    <source>
        <dbReference type="ARBA" id="ARBA00023027"/>
    </source>
</evidence>
<evidence type="ECO:0000256" key="5">
    <source>
        <dbReference type="PIRSR" id="PIRSR000188-2"/>
    </source>
</evidence>
<evidence type="ECO:0000256" key="6">
    <source>
        <dbReference type="RuleBase" id="RU004417"/>
    </source>
</evidence>
<name>A0A2V2YZK5_9BACL</name>
<dbReference type="PRINTS" id="PR00082">
    <property type="entry name" value="GLFDHDRGNASE"/>
</dbReference>
<evidence type="ECO:0000256" key="4">
    <source>
        <dbReference type="PIRSR" id="PIRSR000188-1"/>
    </source>
</evidence>
<dbReference type="Proteomes" id="UP000246635">
    <property type="component" value="Unassembled WGS sequence"/>
</dbReference>
<dbReference type="Pfam" id="PF00208">
    <property type="entry name" value="ELFV_dehydrog"/>
    <property type="match status" value="2"/>
</dbReference>
<dbReference type="InterPro" id="IPR006095">
    <property type="entry name" value="Glu/Leu/Phe/Val/Trp_DH"/>
</dbReference>
<sequence length="350" mass="38180">MTVWQELDKDGFEQFIWCRDQESGLRAFIAIHNTKRGPALGGCRLWPYASEEDAVADAMRLARSMTYKAAAAGLAYGGGKAVVIGRADDPRNEQQFEALGRFIERLGGSYWTGVDVGTTTAHMDAVARFTSYVTDMTGSLGGTDDWTADMTAYGLLHGMKATAKRIYGTDRLHGLTIAVQGLGKVGWALCRYLHREGARLMVTDLSMRLVEQAVLQFQALPIAADRIYDVPCHIWAPCALGGILNLSTIDRLQCRIVAGSANNQMASPQQLHLEALQQKGIVYAPDYIVNAGGIIATAAELDGDGPRRIRSRVKRIAHTLEEVYHLSEAEGITTAAAADRIAEHALHSYE</sequence>
<evidence type="ECO:0000256" key="1">
    <source>
        <dbReference type="ARBA" id="ARBA00006382"/>
    </source>
</evidence>
<evidence type="ECO:0000256" key="2">
    <source>
        <dbReference type="ARBA" id="ARBA00023002"/>
    </source>
</evidence>
<organism evidence="8 9">
    <name type="scientific">Paenibacillus cellulosilyticus</name>
    <dbReference type="NCBI Taxonomy" id="375489"/>
    <lineage>
        <taxon>Bacteria</taxon>
        <taxon>Bacillati</taxon>
        <taxon>Bacillota</taxon>
        <taxon>Bacilli</taxon>
        <taxon>Bacillales</taxon>
        <taxon>Paenibacillaceae</taxon>
        <taxon>Paenibacillus</taxon>
    </lineage>
</organism>
<feature type="domain" description="Glutamate/phenylalanine/leucine/valine/L-tryptophan dehydrogenase C-terminal" evidence="7">
    <location>
        <begin position="148"/>
        <end position="349"/>
    </location>
</feature>
<evidence type="ECO:0000313" key="8">
    <source>
        <dbReference type="EMBL" id="PWW08549.1"/>
    </source>
</evidence>
<feature type="binding site" evidence="5">
    <location>
        <begin position="181"/>
        <end position="186"/>
    </location>
    <ligand>
        <name>NAD(+)</name>
        <dbReference type="ChEBI" id="CHEBI:57540"/>
    </ligand>
</feature>
<keyword evidence="2 6" id="KW-0560">Oxidoreductase</keyword>
<dbReference type="Gene3D" id="3.40.50.10860">
    <property type="entry name" value="Leucine Dehydrogenase, chain A, domain 1"/>
    <property type="match status" value="1"/>
</dbReference>
<accession>A0A2V2YZK5</accession>
<dbReference type="EMBL" id="QGTQ01000001">
    <property type="protein sequence ID" value="PWW08549.1"/>
    <property type="molecule type" value="Genomic_DNA"/>
</dbReference>
<dbReference type="FunFam" id="3.40.50.10860:FF:000010">
    <property type="entry name" value="Leucine dehydrogenase"/>
    <property type="match status" value="1"/>
</dbReference>
<dbReference type="Pfam" id="PF02812">
    <property type="entry name" value="ELFV_dehydrog_N"/>
    <property type="match status" value="1"/>
</dbReference>
<dbReference type="SMART" id="SM00839">
    <property type="entry name" value="ELFV_dehydrog"/>
    <property type="match status" value="1"/>
</dbReference>
<dbReference type="GO" id="GO:0006520">
    <property type="term" value="P:amino acid metabolic process"/>
    <property type="evidence" value="ECO:0007669"/>
    <property type="project" value="InterPro"/>
</dbReference>
<dbReference type="InterPro" id="IPR016211">
    <property type="entry name" value="Glu/Phe/Leu/Val/Trp_DH_bac/arc"/>
</dbReference>
<dbReference type="GO" id="GO:0016639">
    <property type="term" value="F:oxidoreductase activity, acting on the CH-NH2 group of donors, NAD or NADP as acceptor"/>
    <property type="evidence" value="ECO:0007669"/>
    <property type="project" value="InterPro"/>
</dbReference>
<gene>
    <name evidence="8" type="ORF">DFQ01_101272</name>
</gene>
<comment type="caution">
    <text evidence="8">The sequence shown here is derived from an EMBL/GenBank/DDBJ whole genome shotgun (WGS) entry which is preliminary data.</text>
</comment>
<dbReference type="GO" id="GO:0000166">
    <property type="term" value="F:nucleotide binding"/>
    <property type="evidence" value="ECO:0007669"/>
    <property type="project" value="UniProtKB-KW"/>
</dbReference>
<keyword evidence="3 5" id="KW-0520">NAD</keyword>
<keyword evidence="5" id="KW-0547">Nucleotide-binding</keyword>
<dbReference type="PIRSF" id="PIRSF000188">
    <property type="entry name" value="Phe_leu_dh"/>
    <property type="match status" value="1"/>
</dbReference>